<dbReference type="EMBL" id="BKCJ010374210">
    <property type="protein sequence ID" value="GFA13450.1"/>
    <property type="molecule type" value="Genomic_DNA"/>
</dbReference>
<name>A0A699J6H9_TANCI</name>
<feature type="region of interest" description="Disordered" evidence="1">
    <location>
        <begin position="68"/>
        <end position="161"/>
    </location>
</feature>
<accession>A0A699J6H9</accession>
<feature type="compositionally biased region" description="Low complexity" evidence="1">
    <location>
        <begin position="112"/>
        <end position="125"/>
    </location>
</feature>
<feature type="compositionally biased region" description="Basic and acidic residues" evidence="1">
    <location>
        <begin position="132"/>
        <end position="148"/>
    </location>
</feature>
<sequence>MFEVRQTNQFVEVISLILGIVDNYLAFKMKEAVDVAIQLQTNKLREEAQAENQEFLNQVDSTMKKIIKEQRGRDDQDKDEDLSAGSNRGSKRRRLGKETESSKEPIHKDSKSTSSPKGTSKSQPKYSGKSAYAEEHGQKVNDLDDQTHQEFNTGNDDVTPVRETLEDVSQWNPPSSLTFDREWHKTKTVDKRPHQPWMSQLAQATCTQSSFNEFLATPIDFSAFIMNWLKIDNLTQEDYFINNDLEYLKGGSSSKKYITFVTKTKAADYGYLKWIEDKRFYEYASNMESSYDVYSRHKIIAVTNLKIMEWFGYSHLEEIIVKRQDDKLYKFRKATSNDFKDKILKICYFSLFKISCPTLT</sequence>
<dbReference type="AlphaFoldDB" id="A0A699J6H9"/>
<feature type="compositionally biased region" description="Basic and acidic residues" evidence="1">
    <location>
        <begin position="96"/>
        <end position="111"/>
    </location>
</feature>
<organism evidence="2">
    <name type="scientific">Tanacetum cinerariifolium</name>
    <name type="common">Dalmatian daisy</name>
    <name type="synonym">Chrysanthemum cinerariifolium</name>
    <dbReference type="NCBI Taxonomy" id="118510"/>
    <lineage>
        <taxon>Eukaryota</taxon>
        <taxon>Viridiplantae</taxon>
        <taxon>Streptophyta</taxon>
        <taxon>Embryophyta</taxon>
        <taxon>Tracheophyta</taxon>
        <taxon>Spermatophyta</taxon>
        <taxon>Magnoliopsida</taxon>
        <taxon>eudicotyledons</taxon>
        <taxon>Gunneridae</taxon>
        <taxon>Pentapetalae</taxon>
        <taxon>asterids</taxon>
        <taxon>campanulids</taxon>
        <taxon>Asterales</taxon>
        <taxon>Asteraceae</taxon>
        <taxon>Asteroideae</taxon>
        <taxon>Anthemideae</taxon>
        <taxon>Anthemidinae</taxon>
        <taxon>Tanacetum</taxon>
    </lineage>
</organism>
<evidence type="ECO:0000313" key="2">
    <source>
        <dbReference type="EMBL" id="GFA13450.1"/>
    </source>
</evidence>
<evidence type="ECO:0000256" key="1">
    <source>
        <dbReference type="SAM" id="MobiDB-lite"/>
    </source>
</evidence>
<comment type="caution">
    <text evidence="2">The sequence shown here is derived from an EMBL/GenBank/DDBJ whole genome shotgun (WGS) entry which is preliminary data.</text>
</comment>
<proteinExistence type="predicted"/>
<reference evidence="2" key="1">
    <citation type="journal article" date="2019" name="Sci. Rep.">
        <title>Draft genome of Tanacetum cinerariifolium, the natural source of mosquito coil.</title>
        <authorList>
            <person name="Yamashiro T."/>
            <person name="Shiraishi A."/>
            <person name="Satake H."/>
            <person name="Nakayama K."/>
        </authorList>
    </citation>
    <scope>NUCLEOTIDE SEQUENCE</scope>
</reference>
<protein>
    <submittedName>
        <fullName evidence="2">Uncharacterized protein</fullName>
    </submittedName>
</protein>
<gene>
    <name evidence="2" type="ORF">Tci_585422</name>
</gene>